<proteinExistence type="predicted"/>
<dbReference type="AlphaFoldDB" id="A0A8G0ZYH7"/>
<accession>A0A8G0ZYH7</accession>
<gene>
    <name evidence="1" type="ORF">JO391_08130</name>
</gene>
<keyword evidence="2" id="KW-1185">Reference proteome</keyword>
<dbReference type="KEGG" id="nsm:JO391_08130"/>
<sequence length="139" mass="14426">MKADTVGQEAADGLLPVLRELCRGAGADGSLPLTPRALHAAREAWGAAALLRLSGIARVLGEVRLSRRAVFHYSNPDCPCCRHKLTPNERAFLSLVRAGIAGQKTAATGAALILTEGGPVEPARNAALALRGVWSAGPV</sequence>
<protein>
    <submittedName>
        <fullName evidence="1">Uncharacterized protein</fullName>
    </submittedName>
</protein>
<reference evidence="1" key="1">
    <citation type="submission" date="2021-02" db="EMBL/GenBank/DDBJ databases">
        <title>Rhodobacter shimadae sp. nov., an aerobic anoxygenic phototrophic bacterium isolated from a hot spring.</title>
        <authorList>
            <person name="Muramatsu S."/>
            <person name="Haruta S."/>
            <person name="Hirose S."/>
            <person name="Hanada S."/>
        </authorList>
    </citation>
    <scope>NUCLEOTIDE SEQUENCE</scope>
    <source>
        <strain evidence="1">N10</strain>
    </source>
</reference>
<organism evidence="1 2">
    <name type="scientific">Neotabrizicola shimadae</name>
    <dbReference type="NCBI Taxonomy" id="2807096"/>
    <lineage>
        <taxon>Bacteria</taxon>
        <taxon>Pseudomonadati</taxon>
        <taxon>Pseudomonadota</taxon>
        <taxon>Alphaproteobacteria</taxon>
        <taxon>Rhodobacterales</taxon>
        <taxon>Paracoccaceae</taxon>
        <taxon>Neotabrizicola</taxon>
    </lineage>
</organism>
<name>A0A8G0ZYH7_9RHOB</name>
<evidence type="ECO:0000313" key="2">
    <source>
        <dbReference type="Proteomes" id="UP000826300"/>
    </source>
</evidence>
<dbReference type="Proteomes" id="UP000826300">
    <property type="component" value="Chromosome"/>
</dbReference>
<dbReference type="EMBL" id="CP069370">
    <property type="protein sequence ID" value="QYZ71452.1"/>
    <property type="molecule type" value="Genomic_DNA"/>
</dbReference>
<evidence type="ECO:0000313" key="1">
    <source>
        <dbReference type="EMBL" id="QYZ71452.1"/>
    </source>
</evidence>
<dbReference type="RefSeq" id="WP_220663999.1">
    <property type="nucleotide sequence ID" value="NZ_CP069370.1"/>
</dbReference>